<proteinExistence type="inferred from homology"/>
<comment type="caution">
    <text evidence="3">The sequence shown here is derived from an EMBL/GenBank/DDBJ whole genome shotgun (WGS) entry which is preliminary data.</text>
</comment>
<evidence type="ECO:0000313" key="3">
    <source>
        <dbReference type="EMBL" id="KAK5578612.1"/>
    </source>
</evidence>
<organism evidence="3 4">
    <name type="scientific">Dictyostelium firmibasis</name>
    <dbReference type="NCBI Taxonomy" id="79012"/>
    <lineage>
        <taxon>Eukaryota</taxon>
        <taxon>Amoebozoa</taxon>
        <taxon>Evosea</taxon>
        <taxon>Eumycetozoa</taxon>
        <taxon>Dictyostelia</taxon>
        <taxon>Dictyosteliales</taxon>
        <taxon>Dictyosteliaceae</taxon>
        <taxon>Dictyostelium</taxon>
    </lineage>
</organism>
<comment type="similarity">
    <text evidence="1">Belongs to the prefoldin subunit beta family.</text>
</comment>
<reference evidence="3 4" key="1">
    <citation type="submission" date="2023-11" db="EMBL/GenBank/DDBJ databases">
        <title>Dfirmibasis_genome.</title>
        <authorList>
            <person name="Edelbroek B."/>
            <person name="Kjellin J."/>
            <person name="Jerlstrom-Hultqvist J."/>
            <person name="Soderbom F."/>
        </authorList>
    </citation>
    <scope>NUCLEOTIDE SEQUENCE [LARGE SCALE GENOMIC DNA]</scope>
    <source>
        <strain evidence="3 4">TNS-C-14</strain>
    </source>
</reference>
<dbReference type="PANTHER" id="PTHR20903">
    <property type="entry name" value="PREFOLDIN SUBUNIT 1-RELATED"/>
    <property type="match status" value="1"/>
</dbReference>
<dbReference type="GO" id="GO:0016272">
    <property type="term" value="C:prefoldin complex"/>
    <property type="evidence" value="ECO:0007669"/>
    <property type="project" value="InterPro"/>
</dbReference>
<dbReference type="Proteomes" id="UP001344447">
    <property type="component" value="Unassembled WGS sequence"/>
</dbReference>
<evidence type="ECO:0000313" key="4">
    <source>
        <dbReference type="Proteomes" id="UP001344447"/>
    </source>
</evidence>
<evidence type="ECO:0008006" key="5">
    <source>
        <dbReference type="Google" id="ProtNLM"/>
    </source>
</evidence>
<dbReference type="EMBL" id="JAVFKY010000003">
    <property type="protein sequence ID" value="KAK5578612.1"/>
    <property type="molecule type" value="Genomic_DNA"/>
</dbReference>
<dbReference type="Gene3D" id="1.10.287.370">
    <property type="match status" value="1"/>
</dbReference>
<dbReference type="SUPFAM" id="SSF46579">
    <property type="entry name" value="Prefoldin"/>
    <property type="match status" value="1"/>
</dbReference>
<sequence>MEILDKQAFFETREKLYTLSRSLNIIKQRIQIAENDRKKCLITINELESLPTETKTYKAIGKMFVISPMSSLKVELKQQVQKDEEDVKGLINQSKYIDAQITDTERSLNELVRKK</sequence>
<protein>
    <recommendedName>
        <fullName evidence="5">Prefoldin subunit 1</fullName>
    </recommendedName>
</protein>
<dbReference type="InterPro" id="IPR002777">
    <property type="entry name" value="PFD_beta-like"/>
</dbReference>
<keyword evidence="2" id="KW-0143">Chaperone</keyword>
<dbReference type="GO" id="GO:0044183">
    <property type="term" value="F:protein folding chaperone"/>
    <property type="evidence" value="ECO:0007669"/>
    <property type="project" value="TreeGrafter"/>
</dbReference>
<dbReference type="InterPro" id="IPR009053">
    <property type="entry name" value="Prefoldin"/>
</dbReference>
<gene>
    <name evidence="3" type="ORF">RB653_008284</name>
</gene>
<dbReference type="Pfam" id="PF01920">
    <property type="entry name" value="Prefoldin_2"/>
    <property type="match status" value="1"/>
</dbReference>
<dbReference type="PANTHER" id="PTHR20903:SF0">
    <property type="entry name" value="PREFOLDIN SUBUNIT 1"/>
    <property type="match status" value="1"/>
</dbReference>
<dbReference type="GO" id="GO:0005737">
    <property type="term" value="C:cytoplasm"/>
    <property type="evidence" value="ECO:0007669"/>
    <property type="project" value="TreeGrafter"/>
</dbReference>
<name>A0AAN7TQT2_9MYCE</name>
<dbReference type="AlphaFoldDB" id="A0AAN7TQT2"/>
<evidence type="ECO:0000256" key="2">
    <source>
        <dbReference type="ARBA" id="ARBA00023186"/>
    </source>
</evidence>
<dbReference type="GO" id="GO:0051082">
    <property type="term" value="F:unfolded protein binding"/>
    <property type="evidence" value="ECO:0007669"/>
    <property type="project" value="InterPro"/>
</dbReference>
<evidence type="ECO:0000256" key="1">
    <source>
        <dbReference type="ARBA" id="ARBA00008045"/>
    </source>
</evidence>
<accession>A0AAN7TQT2</accession>
<keyword evidence="4" id="KW-1185">Reference proteome</keyword>